<feature type="transmembrane region" description="Helical" evidence="1">
    <location>
        <begin position="32"/>
        <end position="51"/>
    </location>
</feature>
<keyword evidence="1" id="KW-1133">Transmembrane helix</keyword>
<gene>
    <name evidence="2" type="ORF">BDDG_12310</name>
</gene>
<sequence length="157" mass="16837">SSCVDRSVSADNSELNVESLIKNLKNVIMKKLSILCIIRSSAFLSALSVYFSATLSQSSTPVSVSDSSASAISVPVILTSATSGFIVSAFVISSSCFKKMLYRLNELCLSFLVTSVPEVILIKHDNITETTLFCSQASSITFSFFSAGKVVCISDYK</sequence>
<reference evidence="2" key="1">
    <citation type="submission" date="2010-03" db="EMBL/GenBank/DDBJ databases">
        <title>Annotation of Blastomyces dermatitidis strain ATCC 18188.</title>
        <authorList>
            <consortium name="The Broad Institute Genome Sequencing Platform"/>
            <consortium name="Broad Institute Genome Sequencing Center for Infectious Disease."/>
            <person name="Cuomo C."/>
            <person name="Klein B."/>
            <person name="Sullivan T."/>
            <person name="Heitman J."/>
            <person name="Young S."/>
            <person name="Zeng Q."/>
            <person name="Gargeya S."/>
            <person name="Alvarado L."/>
            <person name="Berlin A.M."/>
            <person name="Chapman S.B."/>
            <person name="Chen Z."/>
            <person name="Freedman E."/>
            <person name="Gellesch M."/>
            <person name="Goldberg J."/>
            <person name="Griggs A."/>
            <person name="Gujja S."/>
            <person name="Heilman E."/>
            <person name="Heiman D."/>
            <person name="Howarth C."/>
            <person name="Mehta T."/>
            <person name="Neiman D."/>
            <person name="Pearson M."/>
            <person name="Roberts A."/>
            <person name="Saif S."/>
            <person name="Shea T."/>
            <person name="Shenoy N."/>
            <person name="Sisk P."/>
            <person name="Stolte C."/>
            <person name="Sykes S."/>
            <person name="White J."/>
            <person name="Yandava C."/>
            <person name="Haas B."/>
            <person name="Nusbaum C."/>
            <person name="Birren B."/>
        </authorList>
    </citation>
    <scope>NUCLEOTIDE SEQUENCE</scope>
    <source>
        <strain evidence="2">ATCC 18188</strain>
    </source>
</reference>
<name>A0A0J9ENZ0_AJEDA</name>
<dbReference type="EMBL" id="GG749432">
    <property type="protein sequence ID" value="KMW67766.1"/>
    <property type="molecule type" value="Genomic_DNA"/>
</dbReference>
<evidence type="ECO:0000313" key="2">
    <source>
        <dbReference type="EMBL" id="KMW67766.1"/>
    </source>
</evidence>
<keyword evidence="1" id="KW-0472">Membrane</keyword>
<feature type="transmembrane region" description="Helical" evidence="1">
    <location>
        <begin position="71"/>
        <end position="93"/>
    </location>
</feature>
<feature type="non-terminal residue" evidence="2">
    <location>
        <position position="1"/>
    </location>
</feature>
<dbReference type="Proteomes" id="UP000007802">
    <property type="component" value="Unassembled WGS sequence"/>
</dbReference>
<organism evidence="2">
    <name type="scientific">Ajellomyces dermatitidis (strain ATCC 18188 / CBS 674.68)</name>
    <name type="common">Blastomyces dermatitidis</name>
    <dbReference type="NCBI Taxonomy" id="653446"/>
    <lineage>
        <taxon>Eukaryota</taxon>
        <taxon>Fungi</taxon>
        <taxon>Dikarya</taxon>
        <taxon>Ascomycota</taxon>
        <taxon>Pezizomycotina</taxon>
        <taxon>Eurotiomycetes</taxon>
        <taxon>Eurotiomycetidae</taxon>
        <taxon>Onygenales</taxon>
        <taxon>Ajellomycetaceae</taxon>
        <taxon>Blastomyces</taxon>
    </lineage>
</organism>
<proteinExistence type="predicted"/>
<dbReference type="AlphaFoldDB" id="A0A0J9ENZ0"/>
<keyword evidence="1" id="KW-0812">Transmembrane</keyword>
<feature type="non-terminal residue" evidence="2">
    <location>
        <position position="157"/>
    </location>
</feature>
<accession>A0A0J9ENZ0</accession>
<evidence type="ECO:0000256" key="1">
    <source>
        <dbReference type="SAM" id="Phobius"/>
    </source>
</evidence>
<protein>
    <submittedName>
        <fullName evidence="2">Uncharacterized protein</fullName>
    </submittedName>
</protein>